<organism evidence="8 9">
    <name type="scientific">Embleya scabrispora</name>
    <dbReference type="NCBI Taxonomy" id="159449"/>
    <lineage>
        <taxon>Bacteria</taxon>
        <taxon>Bacillati</taxon>
        <taxon>Actinomycetota</taxon>
        <taxon>Actinomycetes</taxon>
        <taxon>Kitasatosporales</taxon>
        <taxon>Streptomycetaceae</taxon>
        <taxon>Embleya</taxon>
    </lineage>
</organism>
<evidence type="ECO:0000256" key="6">
    <source>
        <dbReference type="SAM" id="Phobius"/>
    </source>
</evidence>
<feature type="transmembrane region" description="Helical" evidence="6">
    <location>
        <begin position="189"/>
        <end position="211"/>
    </location>
</feature>
<name>A0A1T3NK45_9ACTN</name>
<keyword evidence="9" id="KW-1185">Reference proteome</keyword>
<dbReference type="AlphaFoldDB" id="A0A1T3NK45"/>
<dbReference type="Pfam" id="PF00892">
    <property type="entry name" value="EamA"/>
    <property type="match status" value="2"/>
</dbReference>
<evidence type="ECO:0000256" key="2">
    <source>
        <dbReference type="ARBA" id="ARBA00007362"/>
    </source>
</evidence>
<dbReference type="GO" id="GO:0016020">
    <property type="term" value="C:membrane"/>
    <property type="evidence" value="ECO:0007669"/>
    <property type="project" value="UniProtKB-SubCell"/>
</dbReference>
<evidence type="ECO:0000313" key="8">
    <source>
        <dbReference type="EMBL" id="OPC77118.1"/>
    </source>
</evidence>
<reference evidence="8 9" key="1">
    <citation type="submission" date="2017-03" db="EMBL/GenBank/DDBJ databases">
        <title>Draft genome sequence of Streptomyces scabrisporus NF3, endophyte isolated from Amphipterygium adstringens.</title>
        <authorList>
            <person name="Vazquez M."/>
            <person name="Ceapa C.D."/>
            <person name="Rodriguez Luna D."/>
            <person name="Sanchez Esquivel S."/>
        </authorList>
    </citation>
    <scope>NUCLEOTIDE SEQUENCE [LARGE SCALE GENOMIC DNA]</scope>
    <source>
        <strain evidence="8 9">NF3</strain>
    </source>
</reference>
<dbReference type="eggNOG" id="COG0697">
    <property type="taxonomic scope" value="Bacteria"/>
</dbReference>
<dbReference type="STRING" id="159449.B4N89_41895"/>
<dbReference type="EMBL" id="MWQN01000004">
    <property type="protein sequence ID" value="OPC77118.1"/>
    <property type="molecule type" value="Genomic_DNA"/>
</dbReference>
<keyword evidence="5 6" id="KW-0472">Membrane</keyword>
<dbReference type="InterPro" id="IPR000620">
    <property type="entry name" value="EamA_dom"/>
</dbReference>
<dbReference type="SUPFAM" id="SSF103481">
    <property type="entry name" value="Multidrug resistance efflux transporter EmrE"/>
    <property type="match status" value="2"/>
</dbReference>
<keyword evidence="4 6" id="KW-1133">Transmembrane helix</keyword>
<gene>
    <name evidence="8" type="ORF">B4N89_41895</name>
</gene>
<feature type="transmembrane region" description="Helical" evidence="6">
    <location>
        <begin position="161"/>
        <end position="177"/>
    </location>
</feature>
<evidence type="ECO:0000256" key="1">
    <source>
        <dbReference type="ARBA" id="ARBA00004141"/>
    </source>
</evidence>
<dbReference type="InterPro" id="IPR037185">
    <property type="entry name" value="EmrE-like"/>
</dbReference>
<evidence type="ECO:0000259" key="7">
    <source>
        <dbReference type="Pfam" id="PF00892"/>
    </source>
</evidence>
<comment type="caution">
    <text evidence="8">The sequence shown here is derived from an EMBL/GenBank/DDBJ whole genome shotgun (WGS) entry which is preliminary data.</text>
</comment>
<feature type="transmembrane region" description="Helical" evidence="6">
    <location>
        <begin position="254"/>
        <end position="271"/>
    </location>
</feature>
<comment type="subcellular location">
    <subcellularLocation>
        <location evidence="1">Membrane</location>
        <topology evidence="1">Multi-pass membrane protein</topology>
    </subcellularLocation>
</comment>
<dbReference type="InterPro" id="IPR050638">
    <property type="entry name" value="AA-Vitamin_Transporters"/>
</dbReference>
<dbReference type="PANTHER" id="PTHR32322:SF2">
    <property type="entry name" value="EAMA DOMAIN-CONTAINING PROTEIN"/>
    <property type="match status" value="1"/>
</dbReference>
<feature type="transmembrane region" description="Helical" evidence="6">
    <location>
        <begin position="45"/>
        <end position="66"/>
    </location>
</feature>
<feature type="transmembrane region" description="Helical" evidence="6">
    <location>
        <begin position="12"/>
        <end position="39"/>
    </location>
</feature>
<evidence type="ECO:0000313" key="9">
    <source>
        <dbReference type="Proteomes" id="UP000190037"/>
    </source>
</evidence>
<dbReference type="Proteomes" id="UP000190037">
    <property type="component" value="Unassembled WGS sequence"/>
</dbReference>
<keyword evidence="3 6" id="KW-0812">Transmembrane</keyword>
<dbReference type="RefSeq" id="WP_078981876.1">
    <property type="nucleotide sequence ID" value="NZ_MWQN01000004.1"/>
</dbReference>
<dbReference type="PANTHER" id="PTHR32322">
    <property type="entry name" value="INNER MEMBRANE TRANSPORTER"/>
    <property type="match status" value="1"/>
</dbReference>
<evidence type="ECO:0000256" key="4">
    <source>
        <dbReference type="ARBA" id="ARBA00022989"/>
    </source>
</evidence>
<proteinExistence type="inferred from homology"/>
<feature type="transmembrane region" description="Helical" evidence="6">
    <location>
        <begin position="104"/>
        <end position="123"/>
    </location>
</feature>
<comment type="similarity">
    <text evidence="2">Belongs to the EamA transporter family.</text>
</comment>
<accession>A0A1T3NK45</accession>
<feature type="transmembrane region" description="Helical" evidence="6">
    <location>
        <begin position="277"/>
        <end position="293"/>
    </location>
</feature>
<feature type="transmembrane region" description="Helical" evidence="6">
    <location>
        <begin position="78"/>
        <end position="98"/>
    </location>
</feature>
<feature type="transmembrane region" description="Helical" evidence="6">
    <location>
        <begin position="223"/>
        <end position="242"/>
    </location>
</feature>
<feature type="domain" description="EamA" evidence="7">
    <location>
        <begin position="17"/>
        <end position="146"/>
    </location>
</feature>
<sequence>MTAQDSAIRPVPIAIGGTALAALAIVTFSLSFPATVWALDGFGPWTVTGLRGLLAALFAGAGLLAVRAPLPARADRPGLAVIAVGCVLGWPLLTTLALQTSSTAHSAVVVGLLPLATTVCAVLRTGERPSRTFWAASVAGAAAVFAFAVQQSSGGVGLADVYLFGALVLCAAGYAEGGRLARHMPGWQVIAWGVVLAAPATALISVLGLATEPVHLDARSAGGLVYLAAVSQFLGFVGWYRGMAVIGVSAASQLQLGQPLLTLVWAVLILGETLSPAMPIAAFAVLGCIVLTQRTRSAPTRT</sequence>
<protein>
    <submittedName>
        <fullName evidence="8">EamA family transporter</fullName>
    </submittedName>
</protein>
<evidence type="ECO:0000256" key="3">
    <source>
        <dbReference type="ARBA" id="ARBA00022692"/>
    </source>
</evidence>
<evidence type="ECO:0000256" key="5">
    <source>
        <dbReference type="ARBA" id="ARBA00023136"/>
    </source>
</evidence>
<feature type="transmembrane region" description="Helical" evidence="6">
    <location>
        <begin position="132"/>
        <end position="149"/>
    </location>
</feature>
<feature type="domain" description="EamA" evidence="7">
    <location>
        <begin position="159"/>
        <end position="291"/>
    </location>
</feature>